<evidence type="ECO:0000256" key="1">
    <source>
        <dbReference type="ARBA" id="ARBA00022723"/>
    </source>
</evidence>
<dbReference type="GO" id="GO:0005886">
    <property type="term" value="C:plasma membrane"/>
    <property type="evidence" value="ECO:0007669"/>
    <property type="project" value="TreeGrafter"/>
</dbReference>
<dbReference type="FunFam" id="1.10.220.10:FF:000008">
    <property type="entry name" value="Annexin"/>
    <property type="match status" value="1"/>
</dbReference>
<name>A0AAV1R937_9ROSI</name>
<dbReference type="PANTHER" id="PTHR10502:SF193">
    <property type="entry name" value="ANNEXIN D8"/>
    <property type="match status" value="1"/>
</dbReference>
<keyword evidence="4" id="KW-0041">Annexin</keyword>
<dbReference type="SUPFAM" id="SSF47874">
    <property type="entry name" value="Annexin"/>
    <property type="match status" value="1"/>
</dbReference>
<feature type="binding site" evidence="6">
    <location>
        <position position="298"/>
    </location>
    <ligand>
        <name>Ca(2+)</name>
        <dbReference type="ChEBI" id="CHEBI:29108"/>
        <label>3</label>
    </ligand>
</feature>
<evidence type="ECO:0000256" key="6">
    <source>
        <dbReference type="PIRSR" id="PIRSR609118-1"/>
    </source>
</evidence>
<dbReference type="Proteomes" id="UP001314170">
    <property type="component" value="Unassembled WGS sequence"/>
</dbReference>
<keyword evidence="2" id="KW-0677">Repeat</keyword>
<dbReference type="EMBL" id="CAWUPB010000913">
    <property type="protein sequence ID" value="CAK7330571.1"/>
    <property type="molecule type" value="Genomic_DNA"/>
</dbReference>
<dbReference type="FunFam" id="1.10.220.10:FF:000001">
    <property type="entry name" value="Annexin"/>
    <property type="match status" value="1"/>
</dbReference>
<dbReference type="GO" id="GO:0005737">
    <property type="term" value="C:cytoplasm"/>
    <property type="evidence" value="ECO:0007669"/>
    <property type="project" value="TreeGrafter"/>
</dbReference>
<evidence type="ECO:0000256" key="4">
    <source>
        <dbReference type="ARBA" id="ARBA00023216"/>
    </source>
</evidence>
<feature type="binding site" evidence="6">
    <location>
        <position position="255"/>
    </location>
    <ligand>
        <name>Ca(2+)</name>
        <dbReference type="ChEBI" id="CHEBI:29108"/>
        <label>2</label>
    </ligand>
</feature>
<feature type="binding site" evidence="6">
    <location>
        <position position="253"/>
    </location>
    <ligand>
        <name>Ca(2+)</name>
        <dbReference type="ChEBI" id="CHEBI:29108"/>
        <label>2</label>
    </ligand>
</feature>
<protein>
    <recommendedName>
        <fullName evidence="9">Annexin</fullName>
    </recommendedName>
</protein>
<dbReference type="PRINTS" id="PR01814">
    <property type="entry name" value="ANNEXINPLANT"/>
</dbReference>
<organism evidence="7 8">
    <name type="scientific">Dovyalis caffra</name>
    <dbReference type="NCBI Taxonomy" id="77055"/>
    <lineage>
        <taxon>Eukaryota</taxon>
        <taxon>Viridiplantae</taxon>
        <taxon>Streptophyta</taxon>
        <taxon>Embryophyta</taxon>
        <taxon>Tracheophyta</taxon>
        <taxon>Spermatophyta</taxon>
        <taxon>Magnoliopsida</taxon>
        <taxon>eudicotyledons</taxon>
        <taxon>Gunneridae</taxon>
        <taxon>Pentapetalae</taxon>
        <taxon>rosids</taxon>
        <taxon>fabids</taxon>
        <taxon>Malpighiales</taxon>
        <taxon>Salicaceae</taxon>
        <taxon>Flacourtieae</taxon>
        <taxon>Dovyalis</taxon>
    </lineage>
</organism>
<keyword evidence="3 6" id="KW-0106">Calcium</keyword>
<keyword evidence="1 6" id="KW-0479">Metal-binding</keyword>
<dbReference type="GO" id="GO:0005544">
    <property type="term" value="F:calcium-dependent phospholipid binding"/>
    <property type="evidence" value="ECO:0007669"/>
    <property type="project" value="UniProtKB-KW"/>
</dbReference>
<dbReference type="FunFam" id="1.10.220.10:FF:000006">
    <property type="entry name" value="Annexin"/>
    <property type="match status" value="1"/>
</dbReference>
<dbReference type="AlphaFoldDB" id="A0AAV1R937"/>
<dbReference type="GO" id="GO:0001786">
    <property type="term" value="F:phosphatidylserine binding"/>
    <property type="evidence" value="ECO:0007669"/>
    <property type="project" value="TreeGrafter"/>
</dbReference>
<dbReference type="GO" id="GO:0005509">
    <property type="term" value="F:calcium ion binding"/>
    <property type="evidence" value="ECO:0007669"/>
    <property type="project" value="InterPro"/>
</dbReference>
<sequence>MVTLVAPKDFSPVEDAETIKKACLGWGTDEKALISVLGNRNSFQRKLISLAYQEIYHEDLIHQLKSELSGDFERAICHWTLEPADRDAVLVNAALKKAKPDYRVIVETACVASPENLLAVKRAYRFRYKHSLEEDVAFHTKGDIRKVLVALVSAYRYDGHEIDEDVAISEAGLLHDDIYGKAFSHEELIRVLTTRSKAQLNATFNRYQDIHGKSITKGLLGDPVDEYLSALRTAIRCIRDPKKYFVKVLRTAINKEDTDEDALSRVIITRAEKDLKEIKELYLKRNNISLNQAVAGETHGDYKEFLLTLLGKEKNQALN</sequence>
<feature type="binding site" evidence="6">
    <location>
        <position position="67"/>
    </location>
    <ligand>
        <name>Ca(2+)</name>
        <dbReference type="ChEBI" id="CHEBI:29108"/>
        <label>1</label>
    </ligand>
</feature>
<dbReference type="GO" id="GO:0009409">
    <property type="term" value="P:response to cold"/>
    <property type="evidence" value="ECO:0007669"/>
    <property type="project" value="TreeGrafter"/>
</dbReference>
<dbReference type="GO" id="GO:0009651">
    <property type="term" value="P:response to salt stress"/>
    <property type="evidence" value="ECO:0007669"/>
    <property type="project" value="TreeGrafter"/>
</dbReference>
<dbReference type="InterPro" id="IPR001464">
    <property type="entry name" value="Annexin"/>
</dbReference>
<dbReference type="PANTHER" id="PTHR10502">
    <property type="entry name" value="ANNEXIN"/>
    <property type="match status" value="1"/>
</dbReference>
<feature type="binding site" evidence="6">
    <location>
        <position position="295"/>
    </location>
    <ligand>
        <name>Ca(2+)</name>
        <dbReference type="ChEBI" id="CHEBI:29108"/>
        <label>3</label>
    </ligand>
</feature>
<evidence type="ECO:0008006" key="9">
    <source>
        <dbReference type="Google" id="ProtNLM"/>
    </source>
</evidence>
<feature type="binding site" evidence="6">
    <location>
        <position position="25"/>
    </location>
    <ligand>
        <name>Ca(2+)</name>
        <dbReference type="ChEBI" id="CHEBI:29108"/>
        <label>1</label>
    </ligand>
</feature>
<dbReference type="InterPro" id="IPR018502">
    <property type="entry name" value="Annexin_repeat"/>
</dbReference>
<feature type="binding site" evidence="6">
    <location>
        <position position="27"/>
    </location>
    <ligand>
        <name>Ca(2+)</name>
        <dbReference type="ChEBI" id="CHEBI:29108"/>
        <label>1</label>
    </ligand>
</feature>
<evidence type="ECO:0000256" key="2">
    <source>
        <dbReference type="ARBA" id="ARBA00022737"/>
    </source>
</evidence>
<dbReference type="PROSITE" id="PS51897">
    <property type="entry name" value="ANNEXIN_2"/>
    <property type="match status" value="4"/>
</dbReference>
<dbReference type="PRINTS" id="PR00196">
    <property type="entry name" value="ANNEXIN"/>
</dbReference>
<dbReference type="GO" id="GO:0009414">
    <property type="term" value="P:response to water deprivation"/>
    <property type="evidence" value="ECO:0007669"/>
    <property type="project" value="TreeGrafter"/>
</dbReference>
<evidence type="ECO:0000256" key="5">
    <source>
        <dbReference type="ARBA" id="ARBA00023302"/>
    </source>
</evidence>
<evidence type="ECO:0000313" key="7">
    <source>
        <dbReference type="EMBL" id="CAK7330571.1"/>
    </source>
</evidence>
<dbReference type="Pfam" id="PF00191">
    <property type="entry name" value="Annexin"/>
    <property type="match status" value="4"/>
</dbReference>
<accession>A0AAV1R937</accession>
<evidence type="ECO:0000256" key="3">
    <source>
        <dbReference type="ARBA" id="ARBA00022837"/>
    </source>
</evidence>
<keyword evidence="8" id="KW-1185">Reference proteome</keyword>
<feature type="binding site" evidence="6">
    <location>
        <position position="297"/>
    </location>
    <ligand>
        <name>Ca(2+)</name>
        <dbReference type="ChEBI" id="CHEBI:29108"/>
        <label>2</label>
    </ligand>
</feature>
<dbReference type="GO" id="GO:0009408">
    <property type="term" value="P:response to heat"/>
    <property type="evidence" value="ECO:0007669"/>
    <property type="project" value="TreeGrafter"/>
</dbReference>
<comment type="caution">
    <text evidence="7">The sequence shown here is derived from an EMBL/GenBank/DDBJ whole genome shotgun (WGS) entry which is preliminary data.</text>
</comment>
<dbReference type="SMART" id="SM00335">
    <property type="entry name" value="ANX"/>
    <property type="match status" value="4"/>
</dbReference>
<dbReference type="InterPro" id="IPR037104">
    <property type="entry name" value="Annexin_sf"/>
</dbReference>
<dbReference type="FunFam" id="1.10.220.10:FF:000009">
    <property type="entry name" value="Annexin"/>
    <property type="match status" value="1"/>
</dbReference>
<dbReference type="Gene3D" id="1.10.220.10">
    <property type="entry name" value="Annexin"/>
    <property type="match status" value="4"/>
</dbReference>
<proteinExistence type="predicted"/>
<gene>
    <name evidence="7" type="ORF">DCAF_LOCUS8025</name>
</gene>
<reference evidence="7 8" key="1">
    <citation type="submission" date="2024-01" db="EMBL/GenBank/DDBJ databases">
        <authorList>
            <person name="Waweru B."/>
        </authorList>
    </citation>
    <scope>NUCLEOTIDE SEQUENCE [LARGE SCALE GENOMIC DNA]</scope>
</reference>
<dbReference type="InterPro" id="IPR009118">
    <property type="entry name" value="AnnexinD_plant"/>
</dbReference>
<keyword evidence="5" id="KW-0111">Calcium/phospholipid-binding</keyword>
<evidence type="ECO:0000313" key="8">
    <source>
        <dbReference type="Proteomes" id="UP001314170"/>
    </source>
</evidence>